<evidence type="ECO:0000313" key="2">
    <source>
        <dbReference type="Proteomes" id="UP000244940"/>
    </source>
</evidence>
<organism evidence="1 2">
    <name type="scientific">Pararhodobacter marinus</name>
    <dbReference type="NCBI Taxonomy" id="2184063"/>
    <lineage>
        <taxon>Bacteria</taxon>
        <taxon>Pseudomonadati</taxon>
        <taxon>Pseudomonadota</taxon>
        <taxon>Alphaproteobacteria</taxon>
        <taxon>Rhodobacterales</taxon>
        <taxon>Paracoccaceae</taxon>
        <taxon>Pararhodobacter</taxon>
    </lineage>
</organism>
<sequence length="32" mass="3470">HNAYGLFQFGQNTTSHVSQTGGQTGLTVQFGW</sequence>
<comment type="caution">
    <text evidence="1">The sequence shown here is derived from an EMBL/GenBank/DDBJ whole genome shotgun (WGS) entry which is preliminary data.</text>
</comment>
<reference evidence="1 2" key="1">
    <citation type="submission" date="2018-05" db="EMBL/GenBank/DDBJ databases">
        <title>Pararhodobacter marina sp. nov., isolated from deep-sea water of the Indian Ocean.</title>
        <authorList>
            <person name="Lai Q.Sr."/>
            <person name="Liu X."/>
            <person name="Shao Z."/>
        </authorList>
    </citation>
    <scope>NUCLEOTIDE SEQUENCE [LARGE SCALE GENOMIC DNA]</scope>
    <source>
        <strain evidence="1 2">CIC4N-9</strain>
    </source>
</reference>
<feature type="non-terminal residue" evidence="1">
    <location>
        <position position="1"/>
    </location>
</feature>
<dbReference type="Proteomes" id="UP000244940">
    <property type="component" value="Unassembled WGS sequence"/>
</dbReference>
<proteinExistence type="predicted"/>
<dbReference type="AlphaFoldDB" id="A0A2U2C6K0"/>
<gene>
    <name evidence="1" type="ORF">C4N9_15650</name>
</gene>
<keyword evidence="2" id="KW-1185">Reference proteome</keyword>
<protein>
    <submittedName>
        <fullName evidence="1">Curlin</fullName>
    </submittedName>
</protein>
<accession>A0A2U2C6K0</accession>
<name>A0A2U2C6K0_9RHOB</name>
<evidence type="ECO:0000313" key="1">
    <source>
        <dbReference type="EMBL" id="PWE27482.1"/>
    </source>
</evidence>
<dbReference type="EMBL" id="QEYD01000010">
    <property type="protein sequence ID" value="PWE27482.1"/>
    <property type="molecule type" value="Genomic_DNA"/>
</dbReference>